<reference evidence="2 4" key="1">
    <citation type="journal article" date="2008" name="Science">
        <title>The Physcomitrella genome reveals evolutionary insights into the conquest of land by plants.</title>
        <authorList>
            <person name="Rensing S."/>
            <person name="Lang D."/>
            <person name="Zimmer A."/>
            <person name="Terry A."/>
            <person name="Salamov A."/>
            <person name="Shapiro H."/>
            <person name="Nishiyama T."/>
            <person name="Perroud P.-F."/>
            <person name="Lindquist E."/>
            <person name="Kamisugi Y."/>
            <person name="Tanahashi T."/>
            <person name="Sakakibara K."/>
            <person name="Fujita T."/>
            <person name="Oishi K."/>
            <person name="Shin-I T."/>
            <person name="Kuroki Y."/>
            <person name="Toyoda A."/>
            <person name="Suzuki Y."/>
            <person name="Hashimoto A."/>
            <person name="Yamaguchi K."/>
            <person name="Sugano A."/>
            <person name="Kohara Y."/>
            <person name="Fujiyama A."/>
            <person name="Anterola A."/>
            <person name="Aoki S."/>
            <person name="Ashton N."/>
            <person name="Barbazuk W.B."/>
            <person name="Barker E."/>
            <person name="Bennetzen J."/>
            <person name="Bezanilla M."/>
            <person name="Blankenship R."/>
            <person name="Cho S.H."/>
            <person name="Dutcher S."/>
            <person name="Estelle M."/>
            <person name="Fawcett J.A."/>
            <person name="Gundlach H."/>
            <person name="Hanada K."/>
            <person name="Heyl A."/>
            <person name="Hicks K.A."/>
            <person name="Hugh J."/>
            <person name="Lohr M."/>
            <person name="Mayer K."/>
            <person name="Melkozernov A."/>
            <person name="Murata T."/>
            <person name="Nelson D."/>
            <person name="Pils B."/>
            <person name="Prigge M."/>
            <person name="Reiss B."/>
            <person name="Renner T."/>
            <person name="Rombauts S."/>
            <person name="Rushton P."/>
            <person name="Sanderfoot A."/>
            <person name="Schween G."/>
            <person name="Shiu S.-H."/>
            <person name="Stueber K."/>
            <person name="Theodoulou F.L."/>
            <person name="Tu H."/>
            <person name="Van de Peer Y."/>
            <person name="Verrier P.J."/>
            <person name="Waters E."/>
            <person name="Wood A."/>
            <person name="Yang L."/>
            <person name="Cove D."/>
            <person name="Cuming A."/>
            <person name="Hasebe M."/>
            <person name="Lucas S."/>
            <person name="Mishler D.B."/>
            <person name="Reski R."/>
            <person name="Grigoriev I."/>
            <person name="Quatrano R.S."/>
            <person name="Boore J.L."/>
        </authorList>
    </citation>
    <scope>NUCLEOTIDE SEQUENCE [LARGE SCALE GENOMIC DNA]</scope>
    <source>
        <strain evidence="3 4">cv. Gransden 2004</strain>
    </source>
</reference>
<feature type="compositionally biased region" description="Basic and acidic residues" evidence="1">
    <location>
        <begin position="282"/>
        <end position="291"/>
    </location>
</feature>
<proteinExistence type="predicted"/>
<feature type="compositionally biased region" description="Polar residues" evidence="1">
    <location>
        <begin position="1373"/>
        <end position="1388"/>
    </location>
</feature>
<feature type="compositionally biased region" description="Acidic residues" evidence="1">
    <location>
        <begin position="1703"/>
        <end position="1714"/>
    </location>
</feature>
<dbReference type="Gramene" id="Pp3c21_7560V3.1">
    <property type="protein sequence ID" value="Pp3c21_7560V3.1"/>
    <property type="gene ID" value="Pp3c21_7560"/>
</dbReference>
<feature type="compositionally biased region" description="Basic and acidic residues" evidence="1">
    <location>
        <begin position="1402"/>
        <end position="1429"/>
    </location>
</feature>
<dbReference type="OrthoDB" id="10691942at2759"/>
<dbReference type="PANTHER" id="PTHR48209:SF2">
    <property type="entry name" value="FI24008P1"/>
    <property type="match status" value="1"/>
</dbReference>
<reference evidence="3" key="3">
    <citation type="submission" date="2020-12" db="UniProtKB">
        <authorList>
            <consortium name="EnsemblPlants"/>
        </authorList>
    </citation>
    <scope>IDENTIFICATION</scope>
</reference>
<dbReference type="PANTHER" id="PTHR48209">
    <property type="entry name" value="AGL056WP"/>
    <property type="match status" value="1"/>
</dbReference>
<dbReference type="EMBL" id="ABEU02000021">
    <property type="protein sequence ID" value="PNR31720.1"/>
    <property type="molecule type" value="Genomic_DNA"/>
</dbReference>
<feature type="region of interest" description="Disordered" evidence="1">
    <location>
        <begin position="278"/>
        <end position="297"/>
    </location>
</feature>
<feature type="compositionally biased region" description="Acidic residues" evidence="1">
    <location>
        <begin position="1095"/>
        <end position="1147"/>
    </location>
</feature>
<sequence>MWTQGGPTQRQPRRGLLQRFETGFDVLLILLEGELRMGKGGGLRLSREQYSGSFPATRVIPPPKASSAPIITGVSAFSKGKGILHPLSTSLKDEDDDIDTNVFFDQLLSGVAASQEASTSESGQATAPTRELRFCYYNIKGLLAAKKSIIHVKAKPLRVVEADISVEEEPKFSLACNPGQNFPTVRSQERIRYIRKQVSIDPEEADSLVITAMEKPDVERCAVDVSFDKEASPTHSTNRSVPCMKDKLLATTVPISTVRSSPGAEVIHVANKTADSGLNLSDVKKGKRGEPEESQENRVQIVDETPEAAATLLMLKEESQSQMHAFIYSSTSEPSFLPDRDRESDDASLLCRSQNESKWSVPTSEHLKEPEREEAHVLGTTMSVDTVRTGTFVEEKHGMDLPSPKVDTTIMESGSTAAANQGLFSRAKDDNLPVIGEGLVSVPAMLKETNNAFSDIESGKSTEEVVVEKEDEVDAALPLSEEKEVAPYLINEAAVAETPVVDPRSTILGNNVVTKEAKELVNESEADNINSAITKDSAFAAANEISQEILKPDIPFQGDEEASPFPEAPLQISDDIAGKPLNFYVDTAHQETQNNQSNEMEPQFIEQSSISNSWRSFIQDLMSESANSSGSATHQVLETVKDEVSASVNVKSCGLESKAFTDAEEEDVMTVMNEAKSIEAPLSVPHQIKVENYSDAEETFKDSLGRETEKVLSSEIEEAEAQLGHDTAIPMLEVINETEAGVQNSLVQDKDVELPLSISRNSIDVKEAKPNHALNSEALYFQEKFLLVKDAAPLVKVSVEDFEELKSPEAEEKNIEAPMTEVFVQKAIIEETQAIEVEIQEAAAPVVGSPTPEPLVEDIKEAPTTPDAVAGIAPFLQEREVGLPLTTVEFIAEPISKSKESLVLTEEAKAVSEFKPEIPVVEENLLHVNPETTLVKAVAPVEQPLVDNSKDAKAPVVVEAFKELIAEALVTKPNIYEDPPVGQSLTEESGEPLVKALIVDPLIEENKEVDSASQVITGETPVLEKREVEISLAVSEPVPEPLSGLISSEKDALASAPARVVEMDVTEDSESSEDSEMDSEEDSDVSEDSSASENDSVDIEDSDKDSDGEDSEENSDDSDEDSSESEDSSCSEEDRSESEEESSVSEEDVVKKARSVEECAFGEDTIPVKVSVPVDEASTGNLLKTETATVGIEQEVASSESANFKCLEREIEGKINRVSLPQTTNEENDDESSLVTKDFVEGFATPVAEDVTIADPQASVSEKSLPVTETISIKEAVDEKPEVLKSSAVVEVSQLEKVDASPSKYEFSQAPANSSTEELPQAILNSEALVMDTRSVKEIGVVEPITNRSLELGVHTIESPEEAEDVQIRRLLQESTVSGAADNQTSPSAEDGTCYETSARSPRIERKFSRSKEASVDVHSEDSEKQDAKSDLLKKVDAVDHPFLSLNHSEEYAGVAQVPETDPTLDKKWSQEVSVDVVLPDEPIEVEMDSVDERKASTVETEQSLASEKPGSILDRVGPVYENLILELEAFSSCGKADESMEREVVCTQMESNDVNEIVPSTSKNSMLADSELVGERITRSSTDLRDERNPEKLLSFADWHEEKESAETADAVVADTEEEKIKVPGESKGVTEFTELSKQLEDTSIANGTIKEETQRIWNLKYLKSRPVMAQPRIVQPPKLAQSPQLKATTVVGLSWPPAPLEGEEYTDSDDEATNPRLVE</sequence>
<feature type="region of interest" description="Disordered" evidence="1">
    <location>
        <begin position="1696"/>
        <end position="1721"/>
    </location>
</feature>
<dbReference type="EnsemblPlants" id="Pp3c21_7560V3.1">
    <property type="protein sequence ID" value="Pp3c21_7560V3.1"/>
    <property type="gene ID" value="Pp3c21_7560"/>
</dbReference>
<dbReference type="GeneID" id="112274038"/>
<dbReference type="RefSeq" id="XP_024358941.1">
    <property type="nucleotide sequence ID" value="XM_024503173.2"/>
</dbReference>
<dbReference type="PaxDb" id="3218-PP1S518_7V6.1"/>
<feature type="region of interest" description="Disordered" evidence="1">
    <location>
        <begin position="1300"/>
        <end position="1319"/>
    </location>
</feature>
<protein>
    <submittedName>
        <fullName evidence="2 3">Uncharacterized protein</fullName>
    </submittedName>
</protein>
<evidence type="ECO:0000313" key="3">
    <source>
        <dbReference type="EnsemblPlants" id="Pp3c21_7560V3.1"/>
    </source>
</evidence>
<feature type="region of interest" description="Disordered" evidence="1">
    <location>
        <begin position="1055"/>
        <end position="1151"/>
    </location>
</feature>
<evidence type="ECO:0000313" key="2">
    <source>
        <dbReference type="EMBL" id="PNR31720.1"/>
    </source>
</evidence>
<dbReference type="KEGG" id="ppp:112274038"/>
<evidence type="ECO:0000256" key="1">
    <source>
        <dbReference type="SAM" id="MobiDB-lite"/>
    </source>
</evidence>
<name>A0A2K1IR14_PHYPA</name>
<reference evidence="2 4" key="2">
    <citation type="journal article" date="2018" name="Plant J.">
        <title>The Physcomitrella patens chromosome-scale assembly reveals moss genome structure and evolution.</title>
        <authorList>
            <person name="Lang D."/>
            <person name="Ullrich K.K."/>
            <person name="Murat F."/>
            <person name="Fuchs J."/>
            <person name="Jenkins J."/>
            <person name="Haas F.B."/>
            <person name="Piednoel M."/>
            <person name="Gundlach H."/>
            <person name="Van Bel M."/>
            <person name="Meyberg R."/>
            <person name="Vives C."/>
            <person name="Morata J."/>
            <person name="Symeonidi A."/>
            <person name="Hiss M."/>
            <person name="Muchero W."/>
            <person name="Kamisugi Y."/>
            <person name="Saleh O."/>
            <person name="Blanc G."/>
            <person name="Decker E.L."/>
            <person name="van Gessel N."/>
            <person name="Grimwood J."/>
            <person name="Hayes R.D."/>
            <person name="Graham S.W."/>
            <person name="Gunter L.E."/>
            <person name="McDaniel S.F."/>
            <person name="Hoernstein S.N.W."/>
            <person name="Larsson A."/>
            <person name="Li F.W."/>
            <person name="Perroud P.F."/>
            <person name="Phillips J."/>
            <person name="Ranjan P."/>
            <person name="Rokshar D.S."/>
            <person name="Rothfels C.J."/>
            <person name="Schneider L."/>
            <person name="Shu S."/>
            <person name="Stevenson D.W."/>
            <person name="Thummler F."/>
            <person name="Tillich M."/>
            <person name="Villarreal Aguilar J.C."/>
            <person name="Widiez T."/>
            <person name="Wong G.K."/>
            <person name="Wymore A."/>
            <person name="Zhang Y."/>
            <person name="Zimmer A.D."/>
            <person name="Quatrano R.S."/>
            <person name="Mayer K.F.X."/>
            <person name="Goodstein D."/>
            <person name="Casacuberta J.M."/>
            <person name="Vandepoele K."/>
            <person name="Reski R."/>
            <person name="Cuming A.C."/>
            <person name="Tuskan G.A."/>
            <person name="Maumus F."/>
            <person name="Salse J."/>
            <person name="Schmutz J."/>
            <person name="Rensing S.A."/>
        </authorList>
    </citation>
    <scope>NUCLEOTIDE SEQUENCE [LARGE SCALE GENOMIC DNA]</scope>
    <source>
        <strain evidence="3 4">cv. Gransden 2004</strain>
    </source>
</reference>
<evidence type="ECO:0000313" key="4">
    <source>
        <dbReference type="Proteomes" id="UP000006727"/>
    </source>
</evidence>
<accession>A0A2K1IR14</accession>
<gene>
    <name evidence="3" type="primary">LOC112274038</name>
    <name evidence="2" type="ORF">PHYPA_025843</name>
</gene>
<feature type="compositionally biased region" description="Acidic residues" evidence="1">
    <location>
        <begin position="1064"/>
        <end position="1087"/>
    </location>
</feature>
<feature type="region of interest" description="Disordered" evidence="1">
    <location>
        <begin position="1484"/>
        <end position="1507"/>
    </location>
</feature>
<feature type="region of interest" description="Disordered" evidence="1">
    <location>
        <begin position="1373"/>
        <end position="1429"/>
    </location>
</feature>
<keyword evidence="4" id="KW-1185">Reference proteome</keyword>
<organism evidence="2">
    <name type="scientific">Physcomitrium patens</name>
    <name type="common">Spreading-leaved earth moss</name>
    <name type="synonym">Physcomitrella patens</name>
    <dbReference type="NCBI Taxonomy" id="3218"/>
    <lineage>
        <taxon>Eukaryota</taxon>
        <taxon>Viridiplantae</taxon>
        <taxon>Streptophyta</taxon>
        <taxon>Embryophyta</taxon>
        <taxon>Bryophyta</taxon>
        <taxon>Bryophytina</taxon>
        <taxon>Bryopsida</taxon>
        <taxon>Funariidae</taxon>
        <taxon>Funariales</taxon>
        <taxon>Funariaceae</taxon>
        <taxon>Physcomitrium</taxon>
    </lineage>
</organism>
<dbReference type="Proteomes" id="UP000006727">
    <property type="component" value="Chromosome 21"/>
</dbReference>